<dbReference type="InterPro" id="IPR000160">
    <property type="entry name" value="GGDEF_dom"/>
</dbReference>
<feature type="transmembrane region" description="Helical" evidence="1">
    <location>
        <begin position="99"/>
        <end position="118"/>
    </location>
</feature>
<feature type="domain" description="GGDEF" evidence="3">
    <location>
        <begin position="442"/>
        <end position="577"/>
    </location>
</feature>
<dbReference type="Pfam" id="PF00563">
    <property type="entry name" value="EAL"/>
    <property type="match status" value="1"/>
</dbReference>
<dbReference type="PANTHER" id="PTHR33121:SF79">
    <property type="entry name" value="CYCLIC DI-GMP PHOSPHODIESTERASE PDED-RELATED"/>
    <property type="match status" value="1"/>
</dbReference>
<organism evidence="4 5">
    <name type="scientific">Glaciecola siphonariae</name>
    <dbReference type="NCBI Taxonomy" id="521012"/>
    <lineage>
        <taxon>Bacteria</taxon>
        <taxon>Pseudomonadati</taxon>
        <taxon>Pseudomonadota</taxon>
        <taxon>Gammaproteobacteria</taxon>
        <taxon>Alteromonadales</taxon>
        <taxon>Alteromonadaceae</taxon>
        <taxon>Glaciecola</taxon>
    </lineage>
</organism>
<evidence type="ECO:0000259" key="2">
    <source>
        <dbReference type="PROSITE" id="PS50883"/>
    </source>
</evidence>
<name>A0ABV9LVF0_9ALTE</name>
<dbReference type="PANTHER" id="PTHR33121">
    <property type="entry name" value="CYCLIC DI-GMP PHOSPHODIESTERASE PDEF"/>
    <property type="match status" value="1"/>
</dbReference>
<keyword evidence="5" id="KW-1185">Reference proteome</keyword>
<dbReference type="InterPro" id="IPR043128">
    <property type="entry name" value="Rev_trsase/Diguanyl_cyclase"/>
</dbReference>
<dbReference type="CDD" id="cd01949">
    <property type="entry name" value="GGDEF"/>
    <property type="match status" value="1"/>
</dbReference>
<dbReference type="SUPFAM" id="SSF55781">
    <property type="entry name" value="GAF domain-like"/>
    <property type="match status" value="1"/>
</dbReference>
<dbReference type="InterPro" id="IPR050706">
    <property type="entry name" value="Cyclic-di-GMP_PDE-like"/>
</dbReference>
<dbReference type="InterPro" id="IPR029016">
    <property type="entry name" value="GAF-like_dom_sf"/>
</dbReference>
<dbReference type="Gene3D" id="3.30.70.270">
    <property type="match status" value="1"/>
</dbReference>
<dbReference type="SMART" id="SM00052">
    <property type="entry name" value="EAL"/>
    <property type="match status" value="1"/>
</dbReference>
<evidence type="ECO:0000313" key="5">
    <source>
        <dbReference type="Proteomes" id="UP001595897"/>
    </source>
</evidence>
<reference evidence="5" key="1">
    <citation type="journal article" date="2019" name="Int. J. Syst. Evol. Microbiol.">
        <title>The Global Catalogue of Microorganisms (GCM) 10K type strain sequencing project: providing services to taxonomists for standard genome sequencing and annotation.</title>
        <authorList>
            <consortium name="The Broad Institute Genomics Platform"/>
            <consortium name="The Broad Institute Genome Sequencing Center for Infectious Disease"/>
            <person name="Wu L."/>
            <person name="Ma J."/>
        </authorList>
    </citation>
    <scope>NUCLEOTIDE SEQUENCE [LARGE SCALE GENOMIC DNA]</scope>
    <source>
        <strain evidence="5">KACC 12507</strain>
    </source>
</reference>
<evidence type="ECO:0000256" key="1">
    <source>
        <dbReference type="SAM" id="Phobius"/>
    </source>
</evidence>
<dbReference type="SMART" id="SM00267">
    <property type="entry name" value="GGDEF"/>
    <property type="match status" value="1"/>
</dbReference>
<keyword evidence="1" id="KW-0472">Membrane</keyword>
<dbReference type="CDD" id="cd01948">
    <property type="entry name" value="EAL"/>
    <property type="match status" value="1"/>
</dbReference>
<feature type="transmembrane region" description="Helical" evidence="1">
    <location>
        <begin position="69"/>
        <end position="92"/>
    </location>
</feature>
<dbReference type="InterPro" id="IPR035919">
    <property type="entry name" value="EAL_sf"/>
</dbReference>
<protein>
    <submittedName>
        <fullName evidence="4">Bifunctional diguanylate cyclase/phosphodiesterase</fullName>
    </submittedName>
</protein>
<accession>A0ABV9LVF0</accession>
<comment type="caution">
    <text evidence="4">The sequence shown here is derived from an EMBL/GenBank/DDBJ whole genome shotgun (WGS) entry which is preliminary data.</text>
</comment>
<dbReference type="Gene3D" id="3.20.20.450">
    <property type="entry name" value="EAL domain"/>
    <property type="match status" value="1"/>
</dbReference>
<evidence type="ECO:0000259" key="3">
    <source>
        <dbReference type="PROSITE" id="PS50887"/>
    </source>
</evidence>
<dbReference type="NCBIfam" id="TIGR00254">
    <property type="entry name" value="GGDEF"/>
    <property type="match status" value="1"/>
</dbReference>
<feature type="transmembrane region" description="Helical" evidence="1">
    <location>
        <begin position="39"/>
        <end position="57"/>
    </location>
</feature>
<keyword evidence="1" id="KW-1133">Transmembrane helix</keyword>
<dbReference type="Pfam" id="PF00990">
    <property type="entry name" value="GGDEF"/>
    <property type="match status" value="1"/>
</dbReference>
<dbReference type="SUPFAM" id="SSF55073">
    <property type="entry name" value="Nucleotide cyclase"/>
    <property type="match status" value="1"/>
</dbReference>
<evidence type="ECO:0000313" key="4">
    <source>
        <dbReference type="EMBL" id="MFC4700492.1"/>
    </source>
</evidence>
<dbReference type="SUPFAM" id="SSF141868">
    <property type="entry name" value="EAL domain-like"/>
    <property type="match status" value="1"/>
</dbReference>
<dbReference type="Gene3D" id="3.30.450.40">
    <property type="match status" value="1"/>
</dbReference>
<dbReference type="EMBL" id="JBHSGU010000002">
    <property type="protein sequence ID" value="MFC4700492.1"/>
    <property type="molecule type" value="Genomic_DNA"/>
</dbReference>
<feature type="transmembrane region" description="Helical" evidence="1">
    <location>
        <begin position="6"/>
        <end position="27"/>
    </location>
</feature>
<keyword evidence="1" id="KW-0812">Transmembrane</keyword>
<dbReference type="PROSITE" id="PS50883">
    <property type="entry name" value="EAL"/>
    <property type="match status" value="1"/>
</dbReference>
<dbReference type="Proteomes" id="UP001595897">
    <property type="component" value="Unassembled WGS sequence"/>
</dbReference>
<sequence length="843" mass="94544">MLTSEIISFYFSASIGINALCAAVLLSSGLKEQRGLFKALFFTCLISIASQYATWQYHSAIDLASALYWLRMQTSLVILGLPTFCMAFVIWSRQKIPNWATWLLWLVGIGFCIFNMLAEHTLRFSGDVELIRYTLFNGEQASRLIGSRSLGIQFYLIYGIAVLLVLVGLSAKLLRVKRYTLGALLISILLLQLITALMSAKIDNGELNMIYLGGLPFTVLNFVACISISASLNRKSKSLRQEIDARGNLEMVLSGIAKGALSKHGTEFFAQMMKELQKLSGCKVAYISLFNEHDAYITTTVVMHENRMLDNYTYRLSDVPQELVSTDKCLLLHDDFAAKYPQIEYFKMAKAKSYLNAPMTDKNGKPMGNIVMLFDQKVSDELTLLQTMDIFRSRAAAEIQRNMLESQLHKMAYFDYQTQLPNITKLHEKIAAAFDASTQSDNQSILIVFDLNHFNEINQDYGFEAAEACIRELGNRLSSYANKDIFIARSGGDEFSVLIEEVAMLADGIARLHWDAIRAKVEQEFCVEGRVIKLSASAGAVIFPEQINKAHEVKRCAEIALAKAKHSRGDTLEVFDVTLLEENNRKRAIESLLHQAIEQDKELFPVYQPKVDAQGRLIGAEVLCRWISAEVGFVPPDEFIAMAENSGSINKLGFWMVRKVCEHLHDWQKRGLTIPSRVAINVSAVQLVQKDFVEDFIAILDHYEISPAQVEIELTESGLLTNIDGCIEKLNALRETGLTIALDDFGTGYSSLSYLKDLPLDVLKIDRSFVNVIEEKKASELARSIITIAHHMSLDVVAEGVEEPSQVNTLAHMGCAIFQGYHFAKPMKADEFYQWAIDNAKPC</sequence>
<feature type="transmembrane region" description="Helical" evidence="1">
    <location>
        <begin position="152"/>
        <end position="174"/>
    </location>
</feature>
<feature type="transmembrane region" description="Helical" evidence="1">
    <location>
        <begin position="210"/>
        <end position="232"/>
    </location>
</feature>
<dbReference type="PROSITE" id="PS50887">
    <property type="entry name" value="GGDEF"/>
    <property type="match status" value="1"/>
</dbReference>
<feature type="transmembrane region" description="Helical" evidence="1">
    <location>
        <begin position="181"/>
        <end position="198"/>
    </location>
</feature>
<proteinExistence type="predicted"/>
<feature type="domain" description="EAL" evidence="2">
    <location>
        <begin position="586"/>
        <end position="840"/>
    </location>
</feature>
<dbReference type="InterPro" id="IPR029787">
    <property type="entry name" value="Nucleotide_cyclase"/>
</dbReference>
<dbReference type="RefSeq" id="WP_382407942.1">
    <property type="nucleotide sequence ID" value="NZ_JBHSGU010000002.1"/>
</dbReference>
<gene>
    <name evidence="4" type="ORF">ACFO4O_10005</name>
</gene>
<dbReference type="InterPro" id="IPR001633">
    <property type="entry name" value="EAL_dom"/>
</dbReference>